<comment type="caution">
    <text evidence="1">The sequence shown here is derived from an EMBL/GenBank/DDBJ whole genome shotgun (WGS) entry which is preliminary data.</text>
</comment>
<dbReference type="EMBL" id="CM023481">
    <property type="protein sequence ID" value="KAH6944404.1"/>
    <property type="molecule type" value="Genomic_DNA"/>
</dbReference>
<dbReference type="Proteomes" id="UP000821845">
    <property type="component" value="Chromosome 1"/>
</dbReference>
<organism evidence="1 2">
    <name type="scientific">Hyalomma asiaticum</name>
    <name type="common">Tick</name>
    <dbReference type="NCBI Taxonomy" id="266040"/>
    <lineage>
        <taxon>Eukaryota</taxon>
        <taxon>Metazoa</taxon>
        <taxon>Ecdysozoa</taxon>
        <taxon>Arthropoda</taxon>
        <taxon>Chelicerata</taxon>
        <taxon>Arachnida</taxon>
        <taxon>Acari</taxon>
        <taxon>Parasitiformes</taxon>
        <taxon>Ixodida</taxon>
        <taxon>Ixodoidea</taxon>
        <taxon>Ixodidae</taxon>
        <taxon>Hyalomminae</taxon>
        <taxon>Hyalomma</taxon>
    </lineage>
</organism>
<gene>
    <name evidence="1" type="ORF">HPB50_002921</name>
</gene>
<protein>
    <submittedName>
        <fullName evidence="1">Uncharacterized protein</fullName>
    </submittedName>
</protein>
<sequence length="362" mass="41443">MKLEAIRPRPARNFKNAPPVFPNGWIPVIESAQLQKGEVKALNVIGQELVAFRTEDGIAHVMDAYCPHLGANLGIMGRVVKDCIECPFHGWRFNADTGACTHVPYAVKVPDFVKATKWETHEVLGLVFVWYHADGAAPSWQLPHIEEVEKNIWRQEHRFEHTVEAHIQDIAENGADIGHFNQIHRASCFLTSEQFQQTLGNTWWGRLVNHSWQASTQGALCHTASVDVTACVSVLGTCPDFLKHRVEVLQVGPALVLVRMRSRHGGCLIVQSLTPLAPFRVHLVHRFYPEPKLPWIIRRLNVLGFRHMVERDIAVWNYKNYLKQPALVREDRSIVAFRKWFSQFYSESSPKWRDVLDASLEW</sequence>
<accession>A0ACB7TED3</accession>
<name>A0ACB7TED3_HYAAI</name>
<proteinExistence type="predicted"/>
<evidence type="ECO:0000313" key="2">
    <source>
        <dbReference type="Proteomes" id="UP000821845"/>
    </source>
</evidence>
<keyword evidence="2" id="KW-1185">Reference proteome</keyword>
<reference evidence="1" key="1">
    <citation type="submission" date="2020-05" db="EMBL/GenBank/DDBJ databases">
        <title>Large-scale comparative analyses of tick genomes elucidate their genetic diversity and vector capacities.</title>
        <authorList>
            <person name="Jia N."/>
            <person name="Wang J."/>
            <person name="Shi W."/>
            <person name="Du L."/>
            <person name="Sun Y."/>
            <person name="Zhan W."/>
            <person name="Jiang J."/>
            <person name="Wang Q."/>
            <person name="Zhang B."/>
            <person name="Ji P."/>
            <person name="Sakyi L.B."/>
            <person name="Cui X."/>
            <person name="Yuan T."/>
            <person name="Jiang B."/>
            <person name="Yang W."/>
            <person name="Lam T.T.-Y."/>
            <person name="Chang Q."/>
            <person name="Ding S."/>
            <person name="Wang X."/>
            <person name="Zhu J."/>
            <person name="Ruan X."/>
            <person name="Zhao L."/>
            <person name="Wei J."/>
            <person name="Que T."/>
            <person name="Du C."/>
            <person name="Cheng J."/>
            <person name="Dai P."/>
            <person name="Han X."/>
            <person name="Huang E."/>
            <person name="Gao Y."/>
            <person name="Liu J."/>
            <person name="Shao H."/>
            <person name="Ye R."/>
            <person name="Li L."/>
            <person name="Wei W."/>
            <person name="Wang X."/>
            <person name="Wang C."/>
            <person name="Yang T."/>
            <person name="Huo Q."/>
            <person name="Li W."/>
            <person name="Guo W."/>
            <person name="Chen H."/>
            <person name="Zhou L."/>
            <person name="Ni X."/>
            <person name="Tian J."/>
            <person name="Zhou Y."/>
            <person name="Sheng Y."/>
            <person name="Liu T."/>
            <person name="Pan Y."/>
            <person name="Xia L."/>
            <person name="Li J."/>
            <person name="Zhao F."/>
            <person name="Cao W."/>
        </authorList>
    </citation>
    <scope>NUCLEOTIDE SEQUENCE</scope>
    <source>
        <strain evidence="1">Hyas-2018</strain>
    </source>
</reference>
<evidence type="ECO:0000313" key="1">
    <source>
        <dbReference type="EMBL" id="KAH6944404.1"/>
    </source>
</evidence>